<dbReference type="EMBL" id="GBXM01012856">
    <property type="protein sequence ID" value="JAH95721.1"/>
    <property type="molecule type" value="Transcribed_RNA"/>
</dbReference>
<name>A0A0E9WZT0_ANGAN</name>
<reference evidence="1" key="2">
    <citation type="journal article" date="2015" name="Fish Shellfish Immunol.">
        <title>Early steps in the European eel (Anguilla anguilla)-Vibrio vulnificus interaction in the gills: Role of the RtxA13 toxin.</title>
        <authorList>
            <person name="Callol A."/>
            <person name="Pajuelo D."/>
            <person name="Ebbesson L."/>
            <person name="Teles M."/>
            <person name="MacKenzie S."/>
            <person name="Amaro C."/>
        </authorList>
    </citation>
    <scope>NUCLEOTIDE SEQUENCE</scope>
</reference>
<reference evidence="1" key="1">
    <citation type="submission" date="2014-11" db="EMBL/GenBank/DDBJ databases">
        <authorList>
            <person name="Amaro Gonzalez C."/>
        </authorList>
    </citation>
    <scope>NUCLEOTIDE SEQUENCE</scope>
</reference>
<proteinExistence type="predicted"/>
<accession>A0A0E9WZT0</accession>
<protein>
    <submittedName>
        <fullName evidence="1">Uncharacterized protein</fullName>
    </submittedName>
</protein>
<evidence type="ECO:0000313" key="1">
    <source>
        <dbReference type="EMBL" id="JAH95721.1"/>
    </source>
</evidence>
<dbReference type="AlphaFoldDB" id="A0A0E9WZT0"/>
<sequence length="55" mass="6591">MLLYLSTELRVLSMQPFFKKKRLKKKYAKFVEPQKPFYFDADRDLTKTAQNSTSI</sequence>
<organism evidence="1">
    <name type="scientific">Anguilla anguilla</name>
    <name type="common">European freshwater eel</name>
    <name type="synonym">Muraena anguilla</name>
    <dbReference type="NCBI Taxonomy" id="7936"/>
    <lineage>
        <taxon>Eukaryota</taxon>
        <taxon>Metazoa</taxon>
        <taxon>Chordata</taxon>
        <taxon>Craniata</taxon>
        <taxon>Vertebrata</taxon>
        <taxon>Euteleostomi</taxon>
        <taxon>Actinopterygii</taxon>
        <taxon>Neopterygii</taxon>
        <taxon>Teleostei</taxon>
        <taxon>Anguilliformes</taxon>
        <taxon>Anguillidae</taxon>
        <taxon>Anguilla</taxon>
    </lineage>
</organism>